<evidence type="ECO:0000313" key="3">
    <source>
        <dbReference type="Proteomes" id="UP000283509"/>
    </source>
</evidence>
<organism evidence="2 3">
    <name type="scientific">Penaeus vannamei</name>
    <name type="common">Whiteleg shrimp</name>
    <name type="synonym">Litopenaeus vannamei</name>
    <dbReference type="NCBI Taxonomy" id="6689"/>
    <lineage>
        <taxon>Eukaryota</taxon>
        <taxon>Metazoa</taxon>
        <taxon>Ecdysozoa</taxon>
        <taxon>Arthropoda</taxon>
        <taxon>Crustacea</taxon>
        <taxon>Multicrustacea</taxon>
        <taxon>Malacostraca</taxon>
        <taxon>Eumalacostraca</taxon>
        <taxon>Eucarida</taxon>
        <taxon>Decapoda</taxon>
        <taxon>Dendrobranchiata</taxon>
        <taxon>Penaeoidea</taxon>
        <taxon>Penaeidae</taxon>
        <taxon>Penaeus</taxon>
    </lineage>
</organism>
<protein>
    <recommendedName>
        <fullName evidence="1">Protein kinase domain-containing protein</fullName>
    </recommendedName>
</protein>
<dbReference type="EMBL" id="QCYY01000901">
    <property type="protein sequence ID" value="ROT81964.1"/>
    <property type="molecule type" value="Genomic_DNA"/>
</dbReference>
<dbReference type="GO" id="GO:0005737">
    <property type="term" value="C:cytoplasm"/>
    <property type="evidence" value="ECO:0007669"/>
    <property type="project" value="TreeGrafter"/>
</dbReference>
<dbReference type="AlphaFoldDB" id="A0A3R7QKR9"/>
<dbReference type="GO" id="GO:0005524">
    <property type="term" value="F:ATP binding"/>
    <property type="evidence" value="ECO:0007669"/>
    <property type="project" value="InterPro"/>
</dbReference>
<dbReference type="Pfam" id="PF00069">
    <property type="entry name" value="Pkinase"/>
    <property type="match status" value="1"/>
</dbReference>
<dbReference type="GO" id="GO:0004672">
    <property type="term" value="F:protein kinase activity"/>
    <property type="evidence" value="ECO:0007669"/>
    <property type="project" value="InterPro"/>
</dbReference>
<reference evidence="2 3" key="2">
    <citation type="submission" date="2019-01" db="EMBL/GenBank/DDBJ databases">
        <title>The decoding of complex shrimp genome reveals the adaptation for benthos swimmer, frequently molting mechanism and breeding impact on genome.</title>
        <authorList>
            <person name="Sun Y."/>
            <person name="Gao Y."/>
            <person name="Yu Y."/>
        </authorList>
    </citation>
    <scope>NUCLEOTIDE SEQUENCE [LARGE SCALE GENOMIC DNA]</scope>
    <source>
        <tissue evidence="2">Muscle</tissue>
    </source>
</reference>
<dbReference type="InterPro" id="IPR050167">
    <property type="entry name" value="Ser_Thr_protein_kinase"/>
</dbReference>
<reference evidence="2 3" key="1">
    <citation type="submission" date="2018-04" db="EMBL/GenBank/DDBJ databases">
        <authorList>
            <person name="Zhang X."/>
            <person name="Yuan J."/>
            <person name="Li F."/>
            <person name="Xiang J."/>
        </authorList>
    </citation>
    <scope>NUCLEOTIDE SEQUENCE [LARGE SCALE GENOMIC DNA]</scope>
    <source>
        <tissue evidence="2">Muscle</tissue>
    </source>
</reference>
<dbReference type="OrthoDB" id="6349622at2759"/>
<dbReference type="InterPro" id="IPR011009">
    <property type="entry name" value="Kinase-like_dom_sf"/>
</dbReference>
<dbReference type="STRING" id="6689.A0A3R7QKR9"/>
<dbReference type="Gene3D" id="1.10.510.10">
    <property type="entry name" value="Transferase(Phosphotransferase) domain 1"/>
    <property type="match status" value="1"/>
</dbReference>
<dbReference type="InterPro" id="IPR000719">
    <property type="entry name" value="Prot_kinase_dom"/>
</dbReference>
<sequence>MLISCAGASTLEQALRGQRWNEAKAVDVAVQLCRRVDEIHAKGLIHNDLKADNVMLDKALGVSVIDFGTATPEGGVVGYQTDGTFRGEWLAPELLIGGASTRASDAYSVGFLLR</sequence>
<dbReference type="PANTHER" id="PTHR23257">
    <property type="entry name" value="SERINE-THREONINE PROTEIN KINASE"/>
    <property type="match status" value="1"/>
</dbReference>
<dbReference type="PROSITE" id="PS00108">
    <property type="entry name" value="PROTEIN_KINASE_ST"/>
    <property type="match status" value="1"/>
</dbReference>
<dbReference type="GO" id="GO:0007165">
    <property type="term" value="P:signal transduction"/>
    <property type="evidence" value="ECO:0007669"/>
    <property type="project" value="TreeGrafter"/>
</dbReference>
<dbReference type="PROSITE" id="PS50011">
    <property type="entry name" value="PROTEIN_KINASE_DOM"/>
    <property type="match status" value="1"/>
</dbReference>
<dbReference type="InterPro" id="IPR008271">
    <property type="entry name" value="Ser/Thr_kinase_AS"/>
</dbReference>
<name>A0A3R7QKR9_PENVA</name>
<accession>A0A3R7QKR9</accession>
<dbReference type="SUPFAM" id="SSF56112">
    <property type="entry name" value="Protein kinase-like (PK-like)"/>
    <property type="match status" value="1"/>
</dbReference>
<feature type="domain" description="Protein kinase" evidence="1">
    <location>
        <begin position="1"/>
        <end position="114"/>
    </location>
</feature>
<comment type="caution">
    <text evidence="2">The sequence shown here is derived from an EMBL/GenBank/DDBJ whole genome shotgun (WGS) entry which is preliminary data.</text>
</comment>
<evidence type="ECO:0000259" key="1">
    <source>
        <dbReference type="PROSITE" id="PS50011"/>
    </source>
</evidence>
<keyword evidence="3" id="KW-1185">Reference proteome</keyword>
<dbReference type="Proteomes" id="UP000283509">
    <property type="component" value="Unassembled WGS sequence"/>
</dbReference>
<gene>
    <name evidence="2" type="ORF">C7M84_024874</name>
</gene>
<evidence type="ECO:0000313" key="2">
    <source>
        <dbReference type="EMBL" id="ROT81964.1"/>
    </source>
</evidence>
<proteinExistence type="predicted"/>